<dbReference type="RefSeq" id="WP_354506851.1">
    <property type="nucleotide sequence ID" value="NZ_JBEPMO010000002.1"/>
</dbReference>
<organism evidence="1 2">
    <name type="scientific">Moheibacter stercoris</name>
    <dbReference type="NCBI Taxonomy" id="1628251"/>
    <lineage>
        <taxon>Bacteria</taxon>
        <taxon>Pseudomonadati</taxon>
        <taxon>Bacteroidota</taxon>
        <taxon>Flavobacteriia</taxon>
        <taxon>Flavobacteriales</taxon>
        <taxon>Weeksellaceae</taxon>
        <taxon>Moheibacter</taxon>
    </lineage>
</organism>
<dbReference type="Proteomes" id="UP001549146">
    <property type="component" value="Unassembled WGS sequence"/>
</dbReference>
<name>A0ABV2LTQ4_9FLAO</name>
<evidence type="ECO:0008006" key="3">
    <source>
        <dbReference type="Google" id="ProtNLM"/>
    </source>
</evidence>
<protein>
    <recommendedName>
        <fullName evidence="3">DNA polymerase-3 subunit gamma/tau</fullName>
    </recommendedName>
</protein>
<accession>A0ABV2LTQ4</accession>
<reference evidence="1 2" key="1">
    <citation type="submission" date="2024-06" db="EMBL/GenBank/DDBJ databases">
        <title>Genomic Encyclopedia of Type Strains, Phase IV (KMG-IV): sequencing the most valuable type-strain genomes for metagenomic binning, comparative biology and taxonomic classification.</title>
        <authorList>
            <person name="Goeker M."/>
        </authorList>
    </citation>
    <scope>NUCLEOTIDE SEQUENCE [LARGE SCALE GENOMIC DNA]</scope>
    <source>
        <strain evidence="1 2">DSM 29388</strain>
    </source>
</reference>
<proteinExistence type="predicted"/>
<comment type="caution">
    <text evidence="1">The sequence shown here is derived from an EMBL/GenBank/DDBJ whole genome shotgun (WGS) entry which is preliminary data.</text>
</comment>
<evidence type="ECO:0000313" key="2">
    <source>
        <dbReference type="Proteomes" id="UP001549146"/>
    </source>
</evidence>
<dbReference type="EMBL" id="JBEPMO010000002">
    <property type="protein sequence ID" value="MET3731002.1"/>
    <property type="molecule type" value="Genomic_DNA"/>
</dbReference>
<evidence type="ECO:0000313" key="1">
    <source>
        <dbReference type="EMBL" id="MET3731002.1"/>
    </source>
</evidence>
<sequence length="157" mass="18361">MQTEVETSFNLKRIFDKVEEEKPVVENFDDKPKEAFTEDELNKAWNEFLSQLQSENKIPAYNALQSGNIALKENFTIEFTFSSLSLSNEFDLHRVDLMKFFREKFNNYGIDFKVVITESKAKNFIKSKAELFKEMAEENPILLKLKEELGLDLNSND</sequence>
<keyword evidence="2" id="KW-1185">Reference proteome</keyword>
<gene>
    <name evidence="1" type="ORF">ABID46_000561</name>
</gene>